<dbReference type="InterPro" id="IPR050553">
    <property type="entry name" value="Thioredoxin_ResA/DsbE_sf"/>
</dbReference>
<evidence type="ECO:0000256" key="3">
    <source>
        <dbReference type="ARBA" id="ARBA00023157"/>
    </source>
</evidence>
<keyword evidence="8" id="KW-1185">Reference proteome</keyword>
<evidence type="ECO:0000256" key="5">
    <source>
        <dbReference type="SAM" id="SignalP"/>
    </source>
</evidence>
<dbReference type="InterPro" id="IPR017937">
    <property type="entry name" value="Thioredoxin_CS"/>
</dbReference>
<keyword evidence="2" id="KW-0201">Cytochrome c-type biogenesis</keyword>
<dbReference type="PANTHER" id="PTHR42852">
    <property type="entry name" value="THIOL:DISULFIDE INTERCHANGE PROTEIN DSBE"/>
    <property type="match status" value="1"/>
</dbReference>
<dbReference type="RefSeq" id="WP_089068584.1">
    <property type="nucleotide sequence ID" value="NZ_CP022358.1"/>
</dbReference>
<dbReference type="EMBL" id="CP022358">
    <property type="protein sequence ID" value="ASK70680.1"/>
    <property type="molecule type" value="Genomic_DNA"/>
</dbReference>
<dbReference type="Pfam" id="PF00578">
    <property type="entry name" value="AhpC-TSA"/>
    <property type="match status" value="1"/>
</dbReference>
<dbReference type="InterPro" id="IPR000866">
    <property type="entry name" value="AhpC/TSA"/>
</dbReference>
<dbReference type="InterPro" id="IPR013766">
    <property type="entry name" value="Thioredoxin_domain"/>
</dbReference>
<evidence type="ECO:0000313" key="8">
    <source>
        <dbReference type="Proteomes" id="UP000198367"/>
    </source>
</evidence>
<feature type="domain" description="Thioredoxin" evidence="6">
    <location>
        <begin position="49"/>
        <end position="190"/>
    </location>
</feature>
<reference evidence="7 8" key="1">
    <citation type="submission" date="2017-07" db="EMBL/GenBank/DDBJ databases">
        <title>Phenotypical and genomic characterization of a clinical isolate of Shewanella bicestrii sp. nov. producing an extended-spectrum beta-lactamase and a new oxacillinase variant.</title>
        <authorList>
            <person name="Jousset A.B."/>
            <person name="Bonnin R.A."/>
            <person name="Girlich D."/>
            <person name="Dabos L."/>
            <person name="Potron A."/>
            <person name="Dortet L."/>
            <person name="Glaser P."/>
            <person name="Naas T."/>
        </authorList>
    </citation>
    <scope>NUCLEOTIDE SEQUENCE [LARGE SCALE GENOMIC DNA]</scope>
    <source>
        <strain evidence="7 8">JAB-1</strain>
    </source>
</reference>
<dbReference type="KEGG" id="sbj:CF168_18400"/>
<evidence type="ECO:0000259" key="6">
    <source>
        <dbReference type="PROSITE" id="PS51352"/>
    </source>
</evidence>
<dbReference type="Proteomes" id="UP000198367">
    <property type="component" value="Chromosome"/>
</dbReference>
<dbReference type="GO" id="GO:0017004">
    <property type="term" value="P:cytochrome complex assembly"/>
    <property type="evidence" value="ECO:0007669"/>
    <property type="project" value="UniProtKB-KW"/>
</dbReference>
<dbReference type="PROSITE" id="PS51352">
    <property type="entry name" value="THIOREDOXIN_2"/>
    <property type="match status" value="1"/>
</dbReference>
<dbReference type="GO" id="GO:0016209">
    <property type="term" value="F:antioxidant activity"/>
    <property type="evidence" value="ECO:0007669"/>
    <property type="project" value="InterPro"/>
</dbReference>
<accession>A0A220URS3</accession>
<dbReference type="PANTHER" id="PTHR42852:SF6">
    <property type="entry name" value="THIOL:DISULFIDE INTERCHANGE PROTEIN DSBE"/>
    <property type="match status" value="1"/>
</dbReference>
<dbReference type="PROSITE" id="PS51257">
    <property type="entry name" value="PROKAR_LIPOPROTEIN"/>
    <property type="match status" value="1"/>
</dbReference>
<dbReference type="Gene3D" id="3.40.30.10">
    <property type="entry name" value="Glutaredoxin"/>
    <property type="match status" value="1"/>
</dbReference>
<feature type="signal peptide" evidence="5">
    <location>
        <begin position="1"/>
        <end position="23"/>
    </location>
</feature>
<dbReference type="PROSITE" id="PS00194">
    <property type="entry name" value="THIOREDOXIN_1"/>
    <property type="match status" value="1"/>
</dbReference>
<comment type="subcellular location">
    <subcellularLocation>
        <location evidence="1">Cell envelope</location>
    </subcellularLocation>
</comment>
<keyword evidence="5" id="KW-0732">Signal</keyword>
<dbReference type="CDD" id="cd02966">
    <property type="entry name" value="TlpA_like_family"/>
    <property type="match status" value="1"/>
</dbReference>
<proteinExistence type="predicted"/>
<evidence type="ECO:0000256" key="1">
    <source>
        <dbReference type="ARBA" id="ARBA00004196"/>
    </source>
</evidence>
<keyword evidence="3" id="KW-1015">Disulfide bond</keyword>
<sequence length="194" mass="22067">MKSYTSKLALLCTAWLLSCAVQAHSLQNKLYDTGEPIPKPRVMTGFIEMQHARGVPEVPFIDEAGQTHSLKQHQGKLTLVNLWATWCVPCLREIPELQKLQQQYIDKNIAIVPISIDEEVKDVRPFLDQHGFSNYRTWLAPDKNIEQIIPANVVPATYVFDAKGNLVGFVRGYLDWTDKEVAPYLDKLIAKYAQ</sequence>
<evidence type="ECO:0000313" key="7">
    <source>
        <dbReference type="EMBL" id="ASK70680.1"/>
    </source>
</evidence>
<feature type="chain" id="PRO_5012239766" evidence="5">
    <location>
        <begin position="24"/>
        <end position="194"/>
    </location>
</feature>
<keyword evidence="4" id="KW-0676">Redox-active center</keyword>
<evidence type="ECO:0000256" key="4">
    <source>
        <dbReference type="ARBA" id="ARBA00023284"/>
    </source>
</evidence>
<dbReference type="SUPFAM" id="SSF52833">
    <property type="entry name" value="Thioredoxin-like"/>
    <property type="match status" value="1"/>
</dbReference>
<evidence type="ECO:0000256" key="2">
    <source>
        <dbReference type="ARBA" id="ARBA00022748"/>
    </source>
</evidence>
<gene>
    <name evidence="7" type="ORF">CF168_18400</name>
</gene>
<organism evidence="7 8">
    <name type="scientific">Shewanella bicestrii</name>
    <dbReference type="NCBI Taxonomy" id="2018305"/>
    <lineage>
        <taxon>Bacteria</taxon>
        <taxon>Pseudomonadati</taxon>
        <taxon>Pseudomonadota</taxon>
        <taxon>Gammaproteobacteria</taxon>
        <taxon>Alteromonadales</taxon>
        <taxon>Shewanellaceae</taxon>
        <taxon>Shewanella</taxon>
    </lineage>
</organism>
<protein>
    <submittedName>
        <fullName evidence="7">Redoxin</fullName>
    </submittedName>
</protein>
<dbReference type="GO" id="GO:0015036">
    <property type="term" value="F:disulfide oxidoreductase activity"/>
    <property type="evidence" value="ECO:0007669"/>
    <property type="project" value="UniProtKB-ARBA"/>
</dbReference>
<name>A0A220URS3_9GAMM</name>
<dbReference type="GO" id="GO:0030313">
    <property type="term" value="C:cell envelope"/>
    <property type="evidence" value="ECO:0007669"/>
    <property type="project" value="UniProtKB-SubCell"/>
</dbReference>
<dbReference type="InterPro" id="IPR036249">
    <property type="entry name" value="Thioredoxin-like_sf"/>
</dbReference>
<dbReference type="AlphaFoldDB" id="A0A220URS3"/>